<name>A0ABM1MCX2_NICVS</name>
<dbReference type="InterPro" id="IPR001254">
    <property type="entry name" value="Trypsin_dom"/>
</dbReference>
<sequence length="663" mass="74313">MNKIHSGILAIVMSIFLIQATDPPTEKTGSLLAQAEMKRLAYQSLSSRRVEKFVPIQVTTPTPPVINDNQAETEQMNFIRNYLRQMQNESEAATNYAAINTFLQREGKSDYEKLLEKEFVRPLLKLYEMNETSIQKPIRRDDTVSEVNDNEHIGEILPPNFEPNTEKIHLPSPRFVFRARKSFDYSDEGFRPSTGYSQESLDSPRYRKPISFPGDRFRPEYEPVDYSEYEAQASSENYQRGPRFNFPPSEVLGYRMPRRQRGFRDVFFQGAREPQYFDQSTPWESPWASTVNRRPRVIFPSDLVAFRDTTSTQKEPDFLAGDSALQDLQQQDTRDRGAEEVCAATATCEFFLSCWLSGGLLESPCEGLLRGCCHRGSSKTGHSYSQAIGTLEAPRETAKAQAALFDVDSRCGISTGQQAQRRIVGGDEAGFGSFPWQAYIRIGSSRCGGSLVSRRHVVTAGHCVARAAPRQVHVTLGDYVINSAMEPFPAYTFGVSQIQVHPFFKFTPQADRFDVAVLRLDRTASHQLPHIAPICLPPKGESFLGEVGVAAGWGALKPGSRERPRTLQAVQVPVIDSRLCERWHRSKGIGVVIYDEMLCAGYKNGGKDSCQGDSGGPLMLQKQNRWYLIGIVSAGYSCAQPGQPGIYHRVAQTVDWITRAINS</sequence>
<dbReference type="SUPFAM" id="SSF50494">
    <property type="entry name" value="Trypsin-like serine proteases"/>
    <property type="match status" value="1"/>
</dbReference>
<dbReference type="PROSITE" id="PS00134">
    <property type="entry name" value="TRYPSIN_HIS"/>
    <property type="match status" value="1"/>
</dbReference>
<feature type="chain" id="PRO_5047358212" evidence="4">
    <location>
        <begin position="21"/>
        <end position="663"/>
    </location>
</feature>
<dbReference type="InterPro" id="IPR001314">
    <property type="entry name" value="Peptidase_S1A"/>
</dbReference>
<evidence type="ECO:0000259" key="5">
    <source>
        <dbReference type="PROSITE" id="PS50240"/>
    </source>
</evidence>
<reference evidence="7" key="1">
    <citation type="submission" date="2025-08" db="UniProtKB">
        <authorList>
            <consortium name="RefSeq"/>
        </authorList>
    </citation>
    <scope>IDENTIFICATION</scope>
    <source>
        <tissue evidence="7">Whole Larva</tissue>
    </source>
</reference>
<dbReference type="PANTHER" id="PTHR24252">
    <property type="entry name" value="ACROSIN-RELATED"/>
    <property type="match status" value="1"/>
</dbReference>
<dbReference type="InterPro" id="IPR009003">
    <property type="entry name" value="Peptidase_S1_PA"/>
</dbReference>
<proteinExistence type="predicted"/>
<evidence type="ECO:0000256" key="2">
    <source>
        <dbReference type="RuleBase" id="RU363034"/>
    </source>
</evidence>
<keyword evidence="2" id="KW-0378">Hydrolase</keyword>
<evidence type="ECO:0000256" key="4">
    <source>
        <dbReference type="SAM" id="SignalP"/>
    </source>
</evidence>
<evidence type="ECO:0000256" key="3">
    <source>
        <dbReference type="SAM" id="MobiDB-lite"/>
    </source>
</evidence>
<dbReference type="InterPro" id="IPR018114">
    <property type="entry name" value="TRYPSIN_HIS"/>
</dbReference>
<evidence type="ECO:0000256" key="1">
    <source>
        <dbReference type="ARBA" id="ARBA00023157"/>
    </source>
</evidence>
<dbReference type="Gene3D" id="2.40.10.10">
    <property type="entry name" value="Trypsin-like serine proteases"/>
    <property type="match status" value="1"/>
</dbReference>
<keyword evidence="1" id="KW-1015">Disulfide bond</keyword>
<keyword evidence="2" id="KW-0720">Serine protease</keyword>
<accession>A0ABM1MCX2</accession>
<dbReference type="PRINTS" id="PR00722">
    <property type="entry name" value="CHYMOTRYPSIN"/>
</dbReference>
<dbReference type="PROSITE" id="PS00135">
    <property type="entry name" value="TRYPSIN_SER"/>
    <property type="match status" value="1"/>
</dbReference>
<dbReference type="SMART" id="SM00020">
    <property type="entry name" value="Tryp_SPc"/>
    <property type="match status" value="1"/>
</dbReference>
<dbReference type="PANTHER" id="PTHR24252:SF20">
    <property type="entry name" value="LOW QUALITY PROTEIN: TRANSMEMBRANE PROTEASE SERINE 6"/>
    <property type="match status" value="1"/>
</dbReference>
<dbReference type="Proteomes" id="UP000695000">
    <property type="component" value="Unplaced"/>
</dbReference>
<dbReference type="RefSeq" id="XP_017772422.1">
    <property type="nucleotide sequence ID" value="XM_017916933.1"/>
</dbReference>
<dbReference type="InterPro" id="IPR043504">
    <property type="entry name" value="Peptidase_S1_PA_chymotrypsin"/>
</dbReference>
<feature type="signal peptide" evidence="4">
    <location>
        <begin position="1"/>
        <end position="20"/>
    </location>
</feature>
<feature type="region of interest" description="Disordered" evidence="3">
    <location>
        <begin position="188"/>
        <end position="209"/>
    </location>
</feature>
<dbReference type="GeneID" id="108559603"/>
<organism evidence="6 7">
    <name type="scientific">Nicrophorus vespilloides</name>
    <name type="common">Boreal carrion beetle</name>
    <dbReference type="NCBI Taxonomy" id="110193"/>
    <lineage>
        <taxon>Eukaryota</taxon>
        <taxon>Metazoa</taxon>
        <taxon>Ecdysozoa</taxon>
        <taxon>Arthropoda</taxon>
        <taxon>Hexapoda</taxon>
        <taxon>Insecta</taxon>
        <taxon>Pterygota</taxon>
        <taxon>Neoptera</taxon>
        <taxon>Endopterygota</taxon>
        <taxon>Coleoptera</taxon>
        <taxon>Polyphaga</taxon>
        <taxon>Staphyliniformia</taxon>
        <taxon>Silphidae</taxon>
        <taxon>Nicrophorinae</taxon>
        <taxon>Nicrophorus</taxon>
    </lineage>
</organism>
<dbReference type="PROSITE" id="PS50240">
    <property type="entry name" value="TRYPSIN_DOM"/>
    <property type="match status" value="1"/>
</dbReference>
<keyword evidence="4" id="KW-0732">Signal</keyword>
<evidence type="ECO:0000313" key="7">
    <source>
        <dbReference type="RefSeq" id="XP_017772422.1"/>
    </source>
</evidence>
<feature type="domain" description="Peptidase S1" evidence="5">
    <location>
        <begin position="423"/>
        <end position="662"/>
    </location>
</feature>
<dbReference type="InterPro" id="IPR033116">
    <property type="entry name" value="TRYPSIN_SER"/>
</dbReference>
<protein>
    <submittedName>
        <fullName evidence="7">Proclotting enzyme</fullName>
    </submittedName>
</protein>
<keyword evidence="6" id="KW-1185">Reference proteome</keyword>
<gene>
    <name evidence="7" type="primary">LOC108559603</name>
</gene>
<dbReference type="Pfam" id="PF00089">
    <property type="entry name" value="Trypsin"/>
    <property type="match status" value="1"/>
</dbReference>
<evidence type="ECO:0000313" key="6">
    <source>
        <dbReference type="Proteomes" id="UP000695000"/>
    </source>
</evidence>
<keyword evidence="2" id="KW-0645">Protease</keyword>
<dbReference type="CDD" id="cd00190">
    <property type="entry name" value="Tryp_SPc"/>
    <property type="match status" value="1"/>
</dbReference>